<evidence type="ECO:0000313" key="9">
    <source>
        <dbReference type="EMBL" id="GGY12586.1"/>
    </source>
</evidence>
<dbReference type="AlphaFoldDB" id="A0A918P2M7"/>
<dbReference type="GO" id="GO:0005506">
    <property type="term" value="F:iron ion binding"/>
    <property type="evidence" value="ECO:0007669"/>
    <property type="project" value="UniProtKB-UniRule"/>
</dbReference>
<dbReference type="InterPro" id="IPR006680">
    <property type="entry name" value="Amidohydro-rel"/>
</dbReference>
<comment type="cofactor">
    <cofactor evidence="7">
        <name>Zn(2+)</name>
        <dbReference type="ChEBI" id="CHEBI:29105"/>
    </cofactor>
    <cofactor evidence="7">
        <name>Fe(3+)</name>
        <dbReference type="ChEBI" id="CHEBI:29034"/>
    </cofactor>
    <text evidence="7">Binds 1 zinc or iron ion per subunit.</text>
</comment>
<sequence>MARQRTLWHHVRLATMDPSRPEPYGRLDGHALIVEDDRVVSIAPLSSLSPASFDGHVVDGGGRWVTPGLIDCHTHLVYGGSRAEEWEKRLTGVPYETIAREGGGILSTVRATRALDEEGLFQASLPRLKALMNEGVTCIEIKSGYGLDLDNELKQLRVARRLGREFAVEIAPTLLAAHAVPPEFVGDADGWIERIADTLIPAAASAGLAEAVDVFCEGVGFSVAQCRRVFDAARAHSLAVKAHAEQLSHRGGAQLVADCGGLSADHLEHLDAAGVHRMAQAGTVAVLLPGAFYFLRETSRPPVEALRRAGVPMAVSSDLNPGTSPFASLRLAMNQACVLFGLTPEEALAGATRHAARALGRGTRMGVLAEGRLADFLVWSVDHPSEIVYSLGTPLLHQRVFRGVARHIALESDS</sequence>
<dbReference type="Gene3D" id="2.30.40.10">
    <property type="entry name" value="Urease, subunit C, domain 1"/>
    <property type="match status" value="1"/>
</dbReference>
<feature type="binding site" evidence="7">
    <location>
        <position position="322"/>
    </location>
    <ligand>
        <name>N-formimidoyl-L-glutamate</name>
        <dbReference type="ChEBI" id="CHEBI:58928"/>
    </ligand>
</feature>
<feature type="binding site" evidence="7">
    <location>
        <position position="75"/>
    </location>
    <ligand>
        <name>Fe(3+)</name>
        <dbReference type="ChEBI" id="CHEBI:29034"/>
    </ligand>
</feature>
<keyword evidence="6 7" id="KW-0408">Iron</keyword>
<comment type="catalytic activity">
    <reaction evidence="7">
        <text>4-imidazolone-5-propanoate + H2O = N-formimidoyl-L-glutamate</text>
        <dbReference type="Rhea" id="RHEA:23660"/>
        <dbReference type="ChEBI" id="CHEBI:15377"/>
        <dbReference type="ChEBI" id="CHEBI:58928"/>
        <dbReference type="ChEBI" id="CHEBI:77893"/>
        <dbReference type="EC" id="3.5.2.7"/>
    </reaction>
</comment>
<evidence type="ECO:0000259" key="8">
    <source>
        <dbReference type="Pfam" id="PF01979"/>
    </source>
</evidence>
<feature type="binding site" evidence="7">
    <location>
        <position position="243"/>
    </location>
    <ligand>
        <name>Zn(2+)</name>
        <dbReference type="ChEBI" id="CHEBI:29105"/>
    </ligand>
</feature>
<dbReference type="InterPro" id="IPR032466">
    <property type="entry name" value="Metal_Hydrolase"/>
</dbReference>
<evidence type="ECO:0000256" key="1">
    <source>
        <dbReference type="ARBA" id="ARBA00012864"/>
    </source>
</evidence>
<dbReference type="RefSeq" id="WP_189532828.1">
    <property type="nucleotide sequence ID" value="NZ_BMYX01000006.1"/>
</dbReference>
<dbReference type="SUPFAM" id="SSF51556">
    <property type="entry name" value="Metallo-dependent hydrolases"/>
    <property type="match status" value="1"/>
</dbReference>
<feature type="binding site" evidence="7">
    <location>
        <position position="82"/>
    </location>
    <ligand>
        <name>4-imidazolone-5-propanoate</name>
        <dbReference type="ChEBI" id="CHEBI:77893"/>
    </ligand>
</feature>
<dbReference type="EC" id="3.5.2.7" evidence="1 7"/>
<reference evidence="9" key="1">
    <citation type="journal article" date="2014" name="Int. J. Syst. Evol. Microbiol.">
        <title>Complete genome sequence of Corynebacterium casei LMG S-19264T (=DSM 44701T), isolated from a smear-ripened cheese.</title>
        <authorList>
            <consortium name="US DOE Joint Genome Institute (JGI-PGF)"/>
            <person name="Walter F."/>
            <person name="Albersmeier A."/>
            <person name="Kalinowski J."/>
            <person name="Ruckert C."/>
        </authorList>
    </citation>
    <scope>NUCLEOTIDE SEQUENCE</scope>
    <source>
        <strain evidence="9">KCTC 32182</strain>
    </source>
</reference>
<protein>
    <recommendedName>
        <fullName evidence="1 7">Imidazolonepropionase</fullName>
        <ecNumber evidence="1 7">3.5.2.7</ecNumber>
    </recommendedName>
    <alternativeName>
        <fullName evidence="7">Imidazolone-5-propionate hydrolase</fullName>
    </alternativeName>
</protein>
<dbReference type="Proteomes" id="UP000645257">
    <property type="component" value="Unassembled WGS sequence"/>
</dbReference>
<gene>
    <name evidence="7 9" type="primary">hutI</name>
    <name evidence="9" type="ORF">GCM10011289_14800</name>
</gene>
<dbReference type="InterPro" id="IPR005920">
    <property type="entry name" value="HutI"/>
</dbReference>
<name>A0A918P2M7_9NEIS</name>
<evidence type="ECO:0000256" key="5">
    <source>
        <dbReference type="ARBA" id="ARBA00022833"/>
    </source>
</evidence>
<dbReference type="Gene3D" id="3.20.20.140">
    <property type="entry name" value="Metal-dependent hydrolases"/>
    <property type="match status" value="1"/>
</dbReference>
<reference evidence="9" key="2">
    <citation type="submission" date="2020-09" db="EMBL/GenBank/DDBJ databases">
        <authorList>
            <person name="Sun Q."/>
            <person name="Kim S."/>
        </authorList>
    </citation>
    <scope>NUCLEOTIDE SEQUENCE</scope>
    <source>
        <strain evidence="9">KCTC 32182</strain>
    </source>
</reference>
<feature type="binding site" evidence="7">
    <location>
        <position position="73"/>
    </location>
    <ligand>
        <name>Zn(2+)</name>
        <dbReference type="ChEBI" id="CHEBI:29105"/>
    </ligand>
</feature>
<feature type="domain" description="Amidohydrolase-related" evidence="8">
    <location>
        <begin position="64"/>
        <end position="384"/>
    </location>
</feature>
<dbReference type="CDD" id="cd01296">
    <property type="entry name" value="Imidazolone-5PH"/>
    <property type="match status" value="1"/>
</dbReference>
<dbReference type="PANTHER" id="PTHR42752:SF1">
    <property type="entry name" value="IMIDAZOLONEPROPIONASE-RELATED"/>
    <property type="match status" value="1"/>
</dbReference>
<comment type="subcellular location">
    <subcellularLocation>
        <location evidence="7">Cytoplasm</location>
    </subcellularLocation>
</comment>
<dbReference type="GO" id="GO:0005737">
    <property type="term" value="C:cytoplasm"/>
    <property type="evidence" value="ECO:0007669"/>
    <property type="project" value="UniProtKB-SubCell"/>
</dbReference>
<keyword evidence="2 7" id="KW-0479">Metal-binding</keyword>
<comment type="function">
    <text evidence="7">Catalyzes the hydrolytic cleavage of the carbon-nitrogen bond in imidazolone-5-propanoate to yield N-formimidoyl-L-glutamate. It is the third step in the universal histidine degradation pathway.</text>
</comment>
<feature type="binding site" evidence="7">
    <location>
        <position position="145"/>
    </location>
    <ligand>
        <name>4-imidazolone-5-propanoate</name>
        <dbReference type="ChEBI" id="CHEBI:77893"/>
    </ligand>
</feature>
<feature type="binding site" evidence="7">
    <location>
        <position position="323"/>
    </location>
    <ligand>
        <name>4-imidazolone-5-propanoate</name>
        <dbReference type="ChEBI" id="CHEBI:77893"/>
    </ligand>
</feature>
<dbReference type="GO" id="GO:0019556">
    <property type="term" value="P:L-histidine catabolic process to glutamate and formamide"/>
    <property type="evidence" value="ECO:0007669"/>
    <property type="project" value="UniProtKB-UniRule"/>
</dbReference>
<dbReference type="InterPro" id="IPR011059">
    <property type="entry name" value="Metal-dep_hydrolase_composite"/>
</dbReference>
<dbReference type="GO" id="GO:0008270">
    <property type="term" value="F:zinc ion binding"/>
    <property type="evidence" value="ECO:0007669"/>
    <property type="project" value="UniProtKB-UniRule"/>
</dbReference>
<dbReference type="HAMAP" id="MF_00372">
    <property type="entry name" value="HutI"/>
    <property type="match status" value="1"/>
</dbReference>
<dbReference type="EMBL" id="BMYX01000006">
    <property type="protein sequence ID" value="GGY12586.1"/>
    <property type="molecule type" value="Genomic_DNA"/>
</dbReference>
<comment type="caution">
    <text evidence="9">The sequence shown here is derived from an EMBL/GenBank/DDBJ whole genome shotgun (WGS) entry which is preliminary data.</text>
</comment>
<comment type="pathway">
    <text evidence="7">Amino-acid degradation; L-histidine degradation into L-glutamate; N-formimidoyl-L-glutamate from L-histidine: step 3/3.</text>
</comment>
<feature type="binding site" evidence="7">
    <location>
        <position position="318"/>
    </location>
    <ligand>
        <name>Zn(2+)</name>
        <dbReference type="ChEBI" id="CHEBI:29105"/>
    </ligand>
</feature>
<evidence type="ECO:0000256" key="4">
    <source>
        <dbReference type="ARBA" id="ARBA00022808"/>
    </source>
</evidence>
<dbReference type="NCBIfam" id="TIGR01224">
    <property type="entry name" value="hutI"/>
    <property type="match status" value="1"/>
</dbReference>
<keyword evidence="4 7" id="KW-0369">Histidine metabolism</keyword>
<feature type="binding site" evidence="7">
    <location>
        <position position="246"/>
    </location>
    <ligand>
        <name>4-imidazolone-5-propanoate</name>
        <dbReference type="ChEBI" id="CHEBI:77893"/>
    </ligand>
</feature>
<dbReference type="PANTHER" id="PTHR42752">
    <property type="entry name" value="IMIDAZOLONEPROPIONASE"/>
    <property type="match status" value="1"/>
</dbReference>
<dbReference type="Pfam" id="PF01979">
    <property type="entry name" value="Amidohydro_1"/>
    <property type="match status" value="1"/>
</dbReference>
<organism evidence="9 10">
    <name type="scientific">Paludibacterium paludis</name>
    <dbReference type="NCBI Taxonomy" id="1225769"/>
    <lineage>
        <taxon>Bacteria</taxon>
        <taxon>Pseudomonadati</taxon>
        <taxon>Pseudomonadota</taxon>
        <taxon>Betaproteobacteria</taxon>
        <taxon>Neisseriales</taxon>
        <taxon>Chromobacteriaceae</taxon>
        <taxon>Paludibacterium</taxon>
    </lineage>
</organism>
<dbReference type="GO" id="GO:0050480">
    <property type="term" value="F:imidazolonepropionase activity"/>
    <property type="evidence" value="ECO:0007669"/>
    <property type="project" value="UniProtKB-UniRule"/>
</dbReference>
<keyword evidence="5 7" id="KW-0862">Zinc</keyword>
<keyword evidence="7" id="KW-0963">Cytoplasm</keyword>
<evidence type="ECO:0000256" key="7">
    <source>
        <dbReference type="HAMAP-Rule" id="MF_00372"/>
    </source>
</evidence>
<feature type="binding site" evidence="7">
    <location>
        <position position="75"/>
    </location>
    <ligand>
        <name>Zn(2+)</name>
        <dbReference type="ChEBI" id="CHEBI:29105"/>
    </ligand>
</feature>
<feature type="binding site" evidence="7">
    <location>
        <position position="73"/>
    </location>
    <ligand>
        <name>Fe(3+)</name>
        <dbReference type="ChEBI" id="CHEBI:29034"/>
    </ligand>
</feature>
<feature type="binding site" evidence="7">
    <location>
        <position position="178"/>
    </location>
    <ligand>
        <name>4-imidazolone-5-propanoate</name>
        <dbReference type="ChEBI" id="CHEBI:77893"/>
    </ligand>
</feature>
<keyword evidence="10" id="KW-1185">Reference proteome</keyword>
<evidence type="ECO:0000256" key="2">
    <source>
        <dbReference type="ARBA" id="ARBA00022723"/>
    </source>
</evidence>
<feature type="binding site" evidence="7">
    <location>
        <position position="145"/>
    </location>
    <ligand>
        <name>N-formimidoyl-L-glutamate</name>
        <dbReference type="ChEBI" id="CHEBI:58928"/>
    </ligand>
</feature>
<proteinExistence type="inferred from homology"/>
<evidence type="ECO:0000256" key="3">
    <source>
        <dbReference type="ARBA" id="ARBA00022801"/>
    </source>
</evidence>
<comment type="similarity">
    <text evidence="7">Belongs to the metallo-dependent hydrolases superfamily. HutI family.</text>
</comment>
<dbReference type="SUPFAM" id="SSF51338">
    <property type="entry name" value="Composite domain of metallo-dependent hydrolases"/>
    <property type="match status" value="1"/>
</dbReference>
<feature type="binding site" evidence="7">
    <location>
        <position position="320"/>
    </location>
    <ligand>
        <name>N-formimidoyl-L-glutamate</name>
        <dbReference type="ChEBI" id="CHEBI:58928"/>
    </ligand>
</feature>
<evidence type="ECO:0000313" key="10">
    <source>
        <dbReference type="Proteomes" id="UP000645257"/>
    </source>
</evidence>
<keyword evidence="3 7" id="KW-0378">Hydrolase</keyword>
<feature type="binding site" evidence="7">
    <location>
        <position position="318"/>
    </location>
    <ligand>
        <name>Fe(3+)</name>
        <dbReference type="ChEBI" id="CHEBI:29034"/>
    </ligand>
</feature>
<evidence type="ECO:0000256" key="6">
    <source>
        <dbReference type="ARBA" id="ARBA00023004"/>
    </source>
</evidence>
<feature type="binding site" evidence="7">
    <location>
        <position position="243"/>
    </location>
    <ligand>
        <name>Fe(3+)</name>
        <dbReference type="ChEBI" id="CHEBI:29034"/>
    </ligand>
</feature>
<dbReference type="FunFam" id="3.20.20.140:FF:000007">
    <property type="entry name" value="Imidazolonepropionase"/>
    <property type="match status" value="1"/>
</dbReference>
<accession>A0A918P2M7</accession>